<evidence type="ECO:0000256" key="4">
    <source>
        <dbReference type="ARBA" id="ARBA00013194"/>
    </source>
</evidence>
<accession>A0A6N8JS21</accession>
<comment type="similarity">
    <text evidence="3">Belongs to the FKBP-type PPIase family. Tig subfamily.</text>
</comment>
<gene>
    <name evidence="15" type="ORF">GKZ27_09125</name>
</gene>
<evidence type="ECO:0000256" key="11">
    <source>
        <dbReference type="ARBA" id="ARBA00029986"/>
    </source>
</evidence>
<dbReference type="EMBL" id="WSRR01000025">
    <property type="protein sequence ID" value="MVX61610.1"/>
    <property type="molecule type" value="Genomic_DNA"/>
</dbReference>
<dbReference type="Gene3D" id="1.10.3120.10">
    <property type="entry name" value="Trigger factor, C-terminal domain"/>
    <property type="match status" value="1"/>
</dbReference>
<keyword evidence="16" id="KW-1185">Reference proteome</keyword>
<comment type="subcellular location">
    <subcellularLocation>
        <location evidence="2">Cytoplasm</location>
    </subcellularLocation>
</comment>
<reference evidence="15 16" key="1">
    <citation type="submission" date="2019-12" db="EMBL/GenBank/DDBJ databases">
        <title>Microbes associate with the intestines of laboratory mice.</title>
        <authorList>
            <person name="Navarre W."/>
            <person name="Wong E."/>
        </authorList>
    </citation>
    <scope>NUCLEOTIDE SEQUENCE [LARGE SCALE GENOMIC DNA]</scope>
    <source>
        <strain evidence="15 16">NM66_B29</strain>
    </source>
</reference>
<dbReference type="GO" id="GO:0015031">
    <property type="term" value="P:protein transport"/>
    <property type="evidence" value="ECO:0007669"/>
    <property type="project" value="InterPro"/>
</dbReference>
<name>A0A6N8JS21_9ACTN</name>
<dbReference type="InterPro" id="IPR008880">
    <property type="entry name" value="Trigger_fac_C"/>
</dbReference>
<keyword evidence="8" id="KW-0143">Chaperone</keyword>
<dbReference type="GO" id="GO:0051301">
    <property type="term" value="P:cell division"/>
    <property type="evidence" value="ECO:0007669"/>
    <property type="project" value="UniProtKB-KW"/>
</dbReference>
<dbReference type="SUPFAM" id="SSF54534">
    <property type="entry name" value="FKBP-like"/>
    <property type="match status" value="1"/>
</dbReference>
<dbReference type="Pfam" id="PF00254">
    <property type="entry name" value="FKBP_C"/>
    <property type="match status" value="1"/>
</dbReference>
<evidence type="ECO:0000256" key="2">
    <source>
        <dbReference type="ARBA" id="ARBA00004496"/>
    </source>
</evidence>
<dbReference type="Pfam" id="PF05697">
    <property type="entry name" value="Trigger_N"/>
    <property type="match status" value="1"/>
</dbReference>
<proteinExistence type="inferred from homology"/>
<dbReference type="Gene3D" id="3.30.70.1050">
    <property type="entry name" value="Trigger factor ribosome-binding domain"/>
    <property type="match status" value="1"/>
</dbReference>
<evidence type="ECO:0000313" key="15">
    <source>
        <dbReference type="EMBL" id="MVX61610.1"/>
    </source>
</evidence>
<keyword evidence="10" id="KW-0131">Cell cycle</keyword>
<feature type="domain" description="Trigger factor ribosome-binding bacterial" evidence="13">
    <location>
        <begin position="1"/>
        <end position="145"/>
    </location>
</feature>
<comment type="caution">
    <text evidence="15">The sequence shown here is derived from an EMBL/GenBank/DDBJ whole genome shotgun (WGS) entry which is preliminary data.</text>
</comment>
<comment type="catalytic activity">
    <reaction evidence="1">
        <text>[protein]-peptidylproline (omega=180) = [protein]-peptidylproline (omega=0)</text>
        <dbReference type="Rhea" id="RHEA:16237"/>
        <dbReference type="Rhea" id="RHEA-COMP:10747"/>
        <dbReference type="Rhea" id="RHEA-COMP:10748"/>
        <dbReference type="ChEBI" id="CHEBI:83833"/>
        <dbReference type="ChEBI" id="CHEBI:83834"/>
        <dbReference type="EC" id="5.2.1.8"/>
    </reaction>
</comment>
<evidence type="ECO:0000259" key="12">
    <source>
        <dbReference type="Pfam" id="PF00254"/>
    </source>
</evidence>
<evidence type="ECO:0000259" key="14">
    <source>
        <dbReference type="Pfam" id="PF05698"/>
    </source>
</evidence>
<dbReference type="PIRSF" id="PIRSF003095">
    <property type="entry name" value="Trigger_factor"/>
    <property type="match status" value="1"/>
</dbReference>
<keyword evidence="6" id="KW-0132">Cell division</keyword>
<dbReference type="SUPFAM" id="SSF109998">
    <property type="entry name" value="Triger factor/SurA peptide-binding domain-like"/>
    <property type="match status" value="1"/>
</dbReference>
<dbReference type="AlphaFoldDB" id="A0A6N8JS21"/>
<dbReference type="GO" id="GO:0006457">
    <property type="term" value="P:protein folding"/>
    <property type="evidence" value="ECO:0007669"/>
    <property type="project" value="InterPro"/>
</dbReference>
<dbReference type="InterPro" id="IPR001179">
    <property type="entry name" value="PPIase_FKBP_dom"/>
</dbReference>
<evidence type="ECO:0000256" key="7">
    <source>
        <dbReference type="ARBA" id="ARBA00023110"/>
    </source>
</evidence>
<evidence type="ECO:0000256" key="8">
    <source>
        <dbReference type="ARBA" id="ARBA00023186"/>
    </source>
</evidence>
<dbReference type="InterPro" id="IPR037041">
    <property type="entry name" value="Trigger_fac_C_sf"/>
</dbReference>
<dbReference type="Gene3D" id="3.10.50.40">
    <property type="match status" value="1"/>
</dbReference>
<evidence type="ECO:0000259" key="13">
    <source>
        <dbReference type="Pfam" id="PF05697"/>
    </source>
</evidence>
<dbReference type="InterPro" id="IPR046357">
    <property type="entry name" value="PPIase_dom_sf"/>
</dbReference>
<evidence type="ECO:0000256" key="3">
    <source>
        <dbReference type="ARBA" id="ARBA00005464"/>
    </source>
</evidence>
<dbReference type="InterPro" id="IPR005215">
    <property type="entry name" value="Trig_fac"/>
</dbReference>
<evidence type="ECO:0000256" key="1">
    <source>
        <dbReference type="ARBA" id="ARBA00000971"/>
    </source>
</evidence>
<keyword evidence="7" id="KW-0697">Rotamase</keyword>
<sequence>MRVTEKKLTDGVIKLDCEATAQEVNNALREAAEGFAAQMGIRPQVGKTIAEVCQETMGITDLDKIIEPNAIEVLMPRALDRRNLVPAFPPKVTPSVKFERGKKFSFTMDVTVKPTYELTSYEPVEVTVQPFVFDESVIDRQLEDIAKNSLVYEVIDPRPLQEGDACSLAMKCTDEGEEIKALTTKDRTYVLGRGYMPEGFDEALLGMEPGQTKEFTFDAPLGMEDGKAVMKPIQCTVTVNSVQKEVVPVIDDAWVKANMPMFASLQALRDDMRRVFEAQQREAYEGYVQQMAVGKLTSRFEGRIADEIYEATRTHLMQNLRAELQQQGMTWEQFVAANGGEQQFGMMLMMQTREVLVQGFCLDAVYRHERMTLTDKDLEDACYGMNPQANPKMMRQQLEDSGRGFALRETAERLKAARFVTAHAVITTAETLESPAPQETIAEVEADAKAAEN</sequence>
<dbReference type="GO" id="GO:0005737">
    <property type="term" value="C:cytoplasm"/>
    <property type="evidence" value="ECO:0007669"/>
    <property type="project" value="UniProtKB-SubCell"/>
</dbReference>
<evidence type="ECO:0000256" key="6">
    <source>
        <dbReference type="ARBA" id="ARBA00022618"/>
    </source>
</evidence>
<evidence type="ECO:0000256" key="10">
    <source>
        <dbReference type="ARBA" id="ARBA00023306"/>
    </source>
</evidence>
<dbReference type="OrthoDB" id="9767721at2"/>
<keyword evidence="9" id="KW-0413">Isomerase</keyword>
<dbReference type="Pfam" id="PF05698">
    <property type="entry name" value="Trigger_C"/>
    <property type="match status" value="1"/>
</dbReference>
<evidence type="ECO:0000256" key="5">
    <source>
        <dbReference type="ARBA" id="ARBA00016902"/>
    </source>
</evidence>
<dbReference type="RefSeq" id="WP_160346881.1">
    <property type="nucleotide sequence ID" value="NZ_WSRR01000025.1"/>
</dbReference>
<dbReference type="InterPro" id="IPR036611">
    <property type="entry name" value="Trigger_fac_ribosome-bd_sf"/>
</dbReference>
<feature type="domain" description="Trigger factor C-terminal" evidence="14">
    <location>
        <begin position="264"/>
        <end position="420"/>
    </location>
</feature>
<evidence type="ECO:0000313" key="16">
    <source>
        <dbReference type="Proteomes" id="UP000463388"/>
    </source>
</evidence>
<protein>
    <recommendedName>
        <fullName evidence="5">Trigger factor</fullName>
        <ecNumber evidence="4">5.2.1.8</ecNumber>
    </recommendedName>
    <alternativeName>
        <fullName evidence="11">PPIase</fullName>
    </alternativeName>
</protein>
<dbReference type="InterPro" id="IPR027304">
    <property type="entry name" value="Trigger_fact/SurA_dom_sf"/>
</dbReference>
<dbReference type="Proteomes" id="UP000463388">
    <property type="component" value="Unassembled WGS sequence"/>
</dbReference>
<dbReference type="SUPFAM" id="SSF102735">
    <property type="entry name" value="Trigger factor ribosome-binding domain"/>
    <property type="match status" value="1"/>
</dbReference>
<feature type="domain" description="PPIase FKBP-type" evidence="12">
    <location>
        <begin position="159"/>
        <end position="223"/>
    </location>
</feature>
<dbReference type="InterPro" id="IPR008881">
    <property type="entry name" value="Trigger_fac_ribosome-bd_bac"/>
</dbReference>
<evidence type="ECO:0000256" key="9">
    <source>
        <dbReference type="ARBA" id="ARBA00023235"/>
    </source>
</evidence>
<dbReference type="EC" id="5.2.1.8" evidence="4"/>
<dbReference type="GO" id="GO:0003755">
    <property type="term" value="F:peptidyl-prolyl cis-trans isomerase activity"/>
    <property type="evidence" value="ECO:0007669"/>
    <property type="project" value="UniProtKB-KW"/>
</dbReference>
<organism evidence="15 16">
    <name type="scientific">Adlercreutzia mucosicola</name>
    <dbReference type="NCBI Taxonomy" id="580026"/>
    <lineage>
        <taxon>Bacteria</taxon>
        <taxon>Bacillati</taxon>
        <taxon>Actinomycetota</taxon>
        <taxon>Coriobacteriia</taxon>
        <taxon>Eggerthellales</taxon>
        <taxon>Eggerthellaceae</taxon>
        <taxon>Adlercreutzia</taxon>
    </lineage>
</organism>